<keyword evidence="7 12" id="KW-0472">Membrane</keyword>
<keyword evidence="9" id="KW-0325">Glycoprotein</keyword>
<dbReference type="Pfam" id="PF07686">
    <property type="entry name" value="V-set"/>
    <property type="match status" value="1"/>
</dbReference>
<feature type="domain" description="Ig-like" evidence="14">
    <location>
        <begin position="27"/>
        <end position="123"/>
    </location>
</feature>
<reference evidence="16" key="2">
    <citation type="journal article" date="2014" name="Nat. Commun.">
        <title>The cavefish genome reveals candidate genes for eye loss.</title>
        <authorList>
            <person name="McGaugh S.E."/>
            <person name="Gross J.B."/>
            <person name="Aken B."/>
            <person name="Blin M."/>
            <person name="Borowsky R."/>
            <person name="Chalopin D."/>
            <person name="Hinaux H."/>
            <person name="Jeffery W.R."/>
            <person name="Keene A."/>
            <person name="Ma L."/>
            <person name="Minx P."/>
            <person name="Murphy D."/>
            <person name="O'Quin K.E."/>
            <person name="Retaux S."/>
            <person name="Rohner N."/>
            <person name="Searle S.M."/>
            <person name="Stahl B.A."/>
            <person name="Tabin C."/>
            <person name="Volff J.N."/>
            <person name="Yoshizawa M."/>
            <person name="Warren W.C."/>
        </authorList>
    </citation>
    <scope>NUCLEOTIDE SEQUENCE [LARGE SCALE GENOMIC DNA]</scope>
    <source>
        <strain evidence="16">female</strain>
    </source>
</reference>
<keyword evidence="5 12" id="KW-1133">Transmembrane helix</keyword>
<sequence>MTVSQVCMFLCLLAAASAENILYPSIGGSETLTCACPDHQCQRVFWYRFLQKDETLQFLLECNTVDKVNYGNNIDTQRFKASSNGGSGKFTLRITSLQQNDTGLYSCLLHSQNPKQGLESLTSPGYYIKPGEHRPTSPPPTVKPKVKNPPPCKPNIQPVKGCKPLVLWSCVGVLLVLAVLMISILTYFSSEYTHTHTHTHTTHTHTYLHTVINIVKLTIKIIGMYCALFLRYPQPIL</sequence>
<evidence type="ECO:0000313" key="16">
    <source>
        <dbReference type="Proteomes" id="UP000018467"/>
    </source>
</evidence>
<dbReference type="GO" id="GO:0015026">
    <property type="term" value="F:coreceptor activity"/>
    <property type="evidence" value="ECO:0007669"/>
    <property type="project" value="InterPro"/>
</dbReference>
<keyword evidence="10" id="KW-0393">Immunoglobulin domain</keyword>
<dbReference type="STRING" id="7994.ENSAMXP00000028342"/>
<dbReference type="Ensembl" id="ENSAMXT00000029796.1">
    <property type="protein sequence ID" value="ENSAMXP00000028342.1"/>
    <property type="gene ID" value="ENSAMXG00000041107.1"/>
</dbReference>
<evidence type="ECO:0000256" key="8">
    <source>
        <dbReference type="ARBA" id="ARBA00023157"/>
    </source>
</evidence>
<evidence type="ECO:0000256" key="4">
    <source>
        <dbReference type="ARBA" id="ARBA00022859"/>
    </source>
</evidence>
<feature type="signal peptide" evidence="13">
    <location>
        <begin position="1"/>
        <end position="18"/>
    </location>
</feature>
<feature type="region of interest" description="Disordered" evidence="11">
    <location>
        <begin position="129"/>
        <end position="149"/>
    </location>
</feature>
<evidence type="ECO:0000256" key="7">
    <source>
        <dbReference type="ARBA" id="ARBA00023136"/>
    </source>
</evidence>
<evidence type="ECO:0000313" key="15">
    <source>
        <dbReference type="Ensembl" id="ENSAMXP00000028342.1"/>
    </source>
</evidence>
<feature type="transmembrane region" description="Helical" evidence="12">
    <location>
        <begin position="165"/>
        <end position="188"/>
    </location>
</feature>
<keyword evidence="8" id="KW-1015">Disulfide bond</keyword>
<evidence type="ECO:0000256" key="13">
    <source>
        <dbReference type="SAM" id="SignalP"/>
    </source>
</evidence>
<reference evidence="16" key="1">
    <citation type="submission" date="2013-03" db="EMBL/GenBank/DDBJ databases">
        <authorList>
            <person name="Jeffery W."/>
            <person name="Warren W."/>
            <person name="Wilson R.K."/>
        </authorList>
    </citation>
    <scope>NUCLEOTIDE SEQUENCE</scope>
    <source>
        <strain evidence="16">female</strain>
    </source>
</reference>
<dbReference type="SUPFAM" id="SSF48726">
    <property type="entry name" value="Immunoglobulin"/>
    <property type="match status" value="1"/>
</dbReference>
<keyword evidence="4" id="KW-0391">Immunity</keyword>
<evidence type="ECO:0000259" key="14">
    <source>
        <dbReference type="PROSITE" id="PS50835"/>
    </source>
</evidence>
<dbReference type="Proteomes" id="UP000018467">
    <property type="component" value="Unassembled WGS sequence"/>
</dbReference>
<dbReference type="InterPro" id="IPR013106">
    <property type="entry name" value="Ig_V-set"/>
</dbReference>
<dbReference type="PANTHER" id="PTHR11292:SF7">
    <property type="entry name" value="T-CELL SURFACE GLYCOPROTEIN CD8 BETA CHAIN-RELATED"/>
    <property type="match status" value="1"/>
</dbReference>
<feature type="compositionally biased region" description="Pro residues" evidence="11">
    <location>
        <begin position="136"/>
        <end position="149"/>
    </location>
</feature>
<evidence type="ECO:0000256" key="5">
    <source>
        <dbReference type="ARBA" id="ARBA00022989"/>
    </source>
</evidence>
<proteinExistence type="predicted"/>
<dbReference type="InterPro" id="IPR042414">
    <property type="entry name" value="CD8B"/>
</dbReference>
<keyword evidence="3 13" id="KW-0732">Signal</keyword>
<evidence type="ECO:0000256" key="11">
    <source>
        <dbReference type="SAM" id="MobiDB-lite"/>
    </source>
</evidence>
<dbReference type="AlphaFoldDB" id="A0A3B1IEJ0"/>
<dbReference type="GO" id="GO:0009986">
    <property type="term" value="C:cell surface"/>
    <property type="evidence" value="ECO:0007669"/>
    <property type="project" value="TreeGrafter"/>
</dbReference>
<dbReference type="GO" id="GO:0016020">
    <property type="term" value="C:membrane"/>
    <property type="evidence" value="ECO:0007669"/>
    <property type="project" value="UniProtKB-SubCell"/>
</dbReference>
<dbReference type="PROSITE" id="PS50835">
    <property type="entry name" value="IG_LIKE"/>
    <property type="match status" value="1"/>
</dbReference>
<evidence type="ECO:0000256" key="12">
    <source>
        <dbReference type="SAM" id="Phobius"/>
    </source>
</evidence>
<accession>A0A3B1IEJ0</accession>
<comment type="subcellular location">
    <subcellularLocation>
        <location evidence="1">Membrane</location>
        <topology evidence="1">Single-pass type I membrane protein</topology>
    </subcellularLocation>
</comment>
<dbReference type="InParanoid" id="A0A3B1IEJ0"/>
<reference evidence="15" key="3">
    <citation type="submission" date="2025-08" db="UniProtKB">
        <authorList>
            <consortium name="Ensembl"/>
        </authorList>
    </citation>
    <scope>IDENTIFICATION</scope>
</reference>
<evidence type="ECO:0000256" key="3">
    <source>
        <dbReference type="ARBA" id="ARBA00022729"/>
    </source>
</evidence>
<dbReference type="PANTHER" id="PTHR11292">
    <property type="entry name" value="T-CELL SURFACE GLYCOPROTEIN CD8 BETA CHAIN"/>
    <property type="match status" value="1"/>
</dbReference>
<dbReference type="GO" id="GO:0042288">
    <property type="term" value="F:MHC class I protein binding"/>
    <property type="evidence" value="ECO:0007669"/>
    <property type="project" value="InterPro"/>
</dbReference>
<dbReference type="Gene3D" id="2.60.40.10">
    <property type="entry name" value="Immunoglobulins"/>
    <property type="match status" value="1"/>
</dbReference>
<evidence type="ECO:0000256" key="9">
    <source>
        <dbReference type="ARBA" id="ARBA00023180"/>
    </source>
</evidence>
<evidence type="ECO:0000256" key="2">
    <source>
        <dbReference type="ARBA" id="ARBA00022692"/>
    </source>
</evidence>
<dbReference type="GO" id="GO:0050776">
    <property type="term" value="P:regulation of immune response"/>
    <property type="evidence" value="ECO:0007669"/>
    <property type="project" value="InterPro"/>
</dbReference>
<dbReference type="Bgee" id="ENSAMXG00000041107">
    <property type="expression patterns" value="Expressed in intestine and 10 other cell types or tissues"/>
</dbReference>
<evidence type="ECO:0000256" key="1">
    <source>
        <dbReference type="ARBA" id="ARBA00004479"/>
    </source>
</evidence>
<feature type="chain" id="PRO_5017432938" evidence="13">
    <location>
        <begin position="19"/>
        <end position="237"/>
    </location>
</feature>
<keyword evidence="6" id="KW-1064">Adaptive immunity</keyword>
<keyword evidence="16" id="KW-1185">Reference proteome</keyword>
<dbReference type="InterPro" id="IPR036179">
    <property type="entry name" value="Ig-like_dom_sf"/>
</dbReference>
<dbReference type="InterPro" id="IPR007110">
    <property type="entry name" value="Ig-like_dom"/>
</dbReference>
<dbReference type="GeneTree" id="ENSGT00510000048998"/>
<evidence type="ECO:0000256" key="10">
    <source>
        <dbReference type="ARBA" id="ARBA00023319"/>
    </source>
</evidence>
<reference evidence="15" key="4">
    <citation type="submission" date="2025-09" db="UniProtKB">
        <authorList>
            <consortium name="Ensembl"/>
        </authorList>
    </citation>
    <scope>IDENTIFICATION</scope>
</reference>
<evidence type="ECO:0000256" key="6">
    <source>
        <dbReference type="ARBA" id="ARBA00023130"/>
    </source>
</evidence>
<organism evidence="15 16">
    <name type="scientific">Astyanax mexicanus</name>
    <name type="common">Blind cave fish</name>
    <name type="synonym">Astyanax fasciatus mexicanus</name>
    <dbReference type="NCBI Taxonomy" id="7994"/>
    <lineage>
        <taxon>Eukaryota</taxon>
        <taxon>Metazoa</taxon>
        <taxon>Chordata</taxon>
        <taxon>Craniata</taxon>
        <taxon>Vertebrata</taxon>
        <taxon>Euteleostomi</taxon>
        <taxon>Actinopterygii</taxon>
        <taxon>Neopterygii</taxon>
        <taxon>Teleostei</taxon>
        <taxon>Ostariophysi</taxon>
        <taxon>Characiformes</taxon>
        <taxon>Characoidei</taxon>
        <taxon>Acestrorhamphidae</taxon>
        <taxon>Acestrorhamphinae</taxon>
        <taxon>Astyanax</taxon>
    </lineage>
</organism>
<name>A0A3B1IEJ0_ASTMX</name>
<protein>
    <submittedName>
        <fullName evidence="15">Cd8 beta</fullName>
    </submittedName>
</protein>
<dbReference type="GO" id="GO:0002250">
    <property type="term" value="P:adaptive immune response"/>
    <property type="evidence" value="ECO:0007669"/>
    <property type="project" value="UniProtKB-KW"/>
</dbReference>
<keyword evidence="2 12" id="KW-0812">Transmembrane</keyword>
<dbReference type="SMART" id="SM00406">
    <property type="entry name" value="IGv"/>
    <property type="match status" value="1"/>
</dbReference>
<dbReference type="InterPro" id="IPR013783">
    <property type="entry name" value="Ig-like_fold"/>
</dbReference>